<evidence type="ECO:0000259" key="7">
    <source>
        <dbReference type="PROSITE" id="PS50166"/>
    </source>
</evidence>
<dbReference type="SMART" id="SM00913">
    <property type="entry name" value="IBN_N"/>
    <property type="match status" value="1"/>
</dbReference>
<dbReference type="PROSITE" id="PS50166">
    <property type="entry name" value="IMPORTIN_B_NT"/>
    <property type="match status" value="1"/>
</dbReference>
<sequence>MAKVDLDDVKRDRRRNAIRQDLESRPEPQQCHQVVVSISLLFTVHRKDESVKYRRFLFLTTMEALLDFSKDFDVQLMDKVAAAFYSGAGREQQMAQQVLTQFQDNPDAWTRVPDILERSTFPQAKFIGLQILEKLINTRWNTLPEGQRLGIRNFIVQITVKVASDETSLRREKTYVNKLNLALVQILKQDWPQKWPMFISELVESSKTNLSLCENNMVILKLLSEEVFDYSAEQMTQAKVKKLKNQMCGEFSEIFKLCSEILQEAQKTTLIKATLETLLRFLNWIPLGYIFETTIIDLLLNRFLEAPDFRNITLKCLAEIAALNVGPEYDPKFVILFAMVMTSINRMIPPSTNIAAAYANAGDSGQELVLNIALFLSNFLSNHLSAVENDTNRDVLLNAHLYMVKISQVDEREIFKICLEYWLKLVAELYDEIQALPIGDSGILMGLSLGGSSGSSMLNGMNLRKNIYSDVLSNLRLVVIEKMVKPEEVLIVENEEGEIVREFMKESDTIVLYKSMRELLVYLTHLDVTDTEAILTEKLAKQVDGTEWSWQNLNTLCWAIGSISGAMNEEQEKRFLVTVIKDLLGLCEIKRGKDNKAVVASDIMYIVGQYPRFLKAHWKFLKTVVNKLFEFMHETHEGVQDMACDTFIKIAQKCRRHFVMQQSGEQEPFVDEILRSLHRITIDLSPQQVHTFYEAVGYMISAQPNKPQQERLIAKLMELPNNAWDSLMAQAVQSVDVLSNIENIKVLGNVLKTNVAACTSIGSFYLPQIGRVFLDMLGLYKAVSGIISESVAREGLIATKTPKVRQLRTIKKEVLKLMETFIRKTEDLENINSSFMPPLLDAILGDYNRNVPAARDAEVLNVMATITGRLGPMLTPQIPAVLDAVFEPTLNMINQDFAEFPEHRVGFFKLLRAINLNCFPALLGIPPNQFKLFMDSIIWAIKHTMRDIAETGLNLCLEVVNNFSGAEASVANSFFQQYFLSIMQDIFFVLTDTDHKSGFKLQSMLLARMFQLVEANQISVPLFDPSAVPDPNISNAVFLREFTANLLKSAFPHISTAQVQQFVLALGEYHNDINRFKQSLRDFLVQLKEFSGDNAELYLEEKEAEAARKADEERQAAMRIPGMLKPSQLEDRDEDI</sequence>
<evidence type="ECO:0000256" key="5">
    <source>
        <dbReference type="ARBA" id="ARBA00023242"/>
    </source>
</evidence>
<comment type="caution">
    <text evidence="8">The sequence shown here is derived from an EMBL/GenBank/DDBJ whole genome shotgun (WGS) entry which is preliminary data.</text>
</comment>
<reference evidence="8 9" key="1">
    <citation type="submission" date="2022-09" db="EMBL/GenBank/DDBJ databases">
        <authorList>
            <person name="Palmer J.M."/>
        </authorList>
    </citation>
    <scope>NUCLEOTIDE SEQUENCE [LARGE SCALE GENOMIC DNA]</scope>
    <source>
        <strain evidence="8 9">DSM 7382</strain>
    </source>
</reference>
<name>A0AAW0GTF7_9APHY</name>
<dbReference type="Pfam" id="PF18784">
    <property type="entry name" value="CRM1_repeat_2"/>
    <property type="match status" value="1"/>
</dbReference>
<protein>
    <submittedName>
        <fullName evidence="8">Exportin-1</fullName>
    </submittedName>
</protein>
<evidence type="ECO:0000256" key="2">
    <source>
        <dbReference type="ARBA" id="ARBA00009466"/>
    </source>
</evidence>
<dbReference type="GO" id="GO:0000056">
    <property type="term" value="P:ribosomal small subunit export from nucleus"/>
    <property type="evidence" value="ECO:0007669"/>
    <property type="project" value="TreeGrafter"/>
</dbReference>
<dbReference type="Gene3D" id="1.25.10.10">
    <property type="entry name" value="Leucine-rich Repeat Variant"/>
    <property type="match status" value="1"/>
</dbReference>
<accession>A0AAW0GTF7</accession>
<dbReference type="SMART" id="SM01102">
    <property type="entry name" value="CRM1_C"/>
    <property type="match status" value="1"/>
</dbReference>
<dbReference type="GO" id="GO:0005049">
    <property type="term" value="F:nuclear export signal receptor activity"/>
    <property type="evidence" value="ECO:0007669"/>
    <property type="project" value="InterPro"/>
</dbReference>
<dbReference type="Pfam" id="PF18787">
    <property type="entry name" value="CRM1_repeat_3"/>
    <property type="match status" value="1"/>
</dbReference>
<comment type="subcellular location">
    <subcellularLocation>
        <location evidence="1">Nucleus</location>
    </subcellularLocation>
</comment>
<dbReference type="Proteomes" id="UP001385951">
    <property type="component" value="Unassembled WGS sequence"/>
</dbReference>
<dbReference type="AlphaFoldDB" id="A0AAW0GTF7"/>
<dbReference type="InterPro" id="IPR045065">
    <property type="entry name" value="XPO1/5"/>
</dbReference>
<dbReference type="Pfam" id="PF08767">
    <property type="entry name" value="CRM1_C"/>
    <property type="match status" value="1"/>
</dbReference>
<feature type="compositionally biased region" description="Basic and acidic residues" evidence="6">
    <location>
        <begin position="1104"/>
        <end position="1116"/>
    </location>
</feature>
<dbReference type="Pfam" id="PF03810">
    <property type="entry name" value="IBN_N"/>
    <property type="match status" value="1"/>
</dbReference>
<dbReference type="Pfam" id="PF18777">
    <property type="entry name" value="CRM1_repeat"/>
    <property type="match status" value="1"/>
</dbReference>
<evidence type="ECO:0000256" key="3">
    <source>
        <dbReference type="ARBA" id="ARBA00022448"/>
    </source>
</evidence>
<comment type="similarity">
    <text evidence="2">Belongs to the exportin family.</text>
</comment>
<keyword evidence="9" id="KW-1185">Reference proteome</keyword>
<dbReference type="InterPro" id="IPR040485">
    <property type="entry name" value="XPO1_repeat_3"/>
</dbReference>
<dbReference type="InterPro" id="IPR014877">
    <property type="entry name" value="XPO1_C_dom"/>
</dbReference>
<evidence type="ECO:0000256" key="1">
    <source>
        <dbReference type="ARBA" id="ARBA00004123"/>
    </source>
</evidence>
<dbReference type="InterPro" id="IPR011989">
    <property type="entry name" value="ARM-like"/>
</dbReference>
<keyword evidence="5" id="KW-0539">Nucleus</keyword>
<dbReference type="InterPro" id="IPR013598">
    <property type="entry name" value="Exportin-1/Importin-b-like"/>
</dbReference>
<dbReference type="GO" id="GO:0005634">
    <property type="term" value="C:nucleus"/>
    <property type="evidence" value="ECO:0007669"/>
    <property type="project" value="UniProtKB-SubCell"/>
</dbReference>
<dbReference type="GO" id="GO:0031267">
    <property type="term" value="F:small GTPase binding"/>
    <property type="evidence" value="ECO:0007669"/>
    <property type="project" value="InterPro"/>
</dbReference>
<feature type="region of interest" description="Disordered" evidence="6">
    <location>
        <begin position="1104"/>
        <end position="1136"/>
    </location>
</feature>
<dbReference type="GO" id="GO:0006611">
    <property type="term" value="P:protein export from nucleus"/>
    <property type="evidence" value="ECO:0007669"/>
    <property type="project" value="InterPro"/>
</dbReference>
<dbReference type="InterPro" id="IPR041123">
    <property type="entry name" value="CRM1_repeat"/>
</dbReference>
<dbReference type="SUPFAM" id="SSF48371">
    <property type="entry name" value="ARM repeat"/>
    <property type="match status" value="2"/>
</dbReference>
<proteinExistence type="inferred from homology"/>
<dbReference type="InterPro" id="IPR016024">
    <property type="entry name" value="ARM-type_fold"/>
</dbReference>
<dbReference type="EMBL" id="JASBNA010000003">
    <property type="protein sequence ID" value="KAK7693252.1"/>
    <property type="molecule type" value="Genomic_DNA"/>
</dbReference>
<dbReference type="PANTHER" id="PTHR11223">
    <property type="entry name" value="EXPORTIN 1/5"/>
    <property type="match status" value="1"/>
</dbReference>
<feature type="domain" description="Importin N-terminal" evidence="7">
    <location>
        <begin position="95"/>
        <end position="161"/>
    </location>
</feature>
<keyword evidence="3" id="KW-0813">Transport</keyword>
<dbReference type="PANTHER" id="PTHR11223:SF2">
    <property type="entry name" value="EXPORTIN-1"/>
    <property type="match status" value="1"/>
</dbReference>
<dbReference type="InterPro" id="IPR001494">
    <property type="entry name" value="Importin-beta_N"/>
</dbReference>
<dbReference type="GO" id="GO:0005737">
    <property type="term" value="C:cytoplasm"/>
    <property type="evidence" value="ECO:0007669"/>
    <property type="project" value="TreeGrafter"/>
</dbReference>
<organism evidence="8 9">
    <name type="scientific">Cerrena zonata</name>
    <dbReference type="NCBI Taxonomy" id="2478898"/>
    <lineage>
        <taxon>Eukaryota</taxon>
        <taxon>Fungi</taxon>
        <taxon>Dikarya</taxon>
        <taxon>Basidiomycota</taxon>
        <taxon>Agaricomycotina</taxon>
        <taxon>Agaricomycetes</taxon>
        <taxon>Polyporales</taxon>
        <taxon>Cerrenaceae</taxon>
        <taxon>Cerrena</taxon>
    </lineage>
</organism>
<dbReference type="FunFam" id="1.25.10.10:FF:000022">
    <property type="entry name" value="protein EXPORTIN 1A"/>
    <property type="match status" value="1"/>
</dbReference>
<dbReference type="GO" id="GO:0000055">
    <property type="term" value="P:ribosomal large subunit export from nucleus"/>
    <property type="evidence" value="ECO:0007669"/>
    <property type="project" value="TreeGrafter"/>
</dbReference>
<dbReference type="Pfam" id="PF08389">
    <property type="entry name" value="Xpo1"/>
    <property type="match status" value="1"/>
</dbReference>
<evidence type="ECO:0000313" key="8">
    <source>
        <dbReference type="EMBL" id="KAK7693252.1"/>
    </source>
</evidence>
<gene>
    <name evidence="8" type="primary">XPO1</name>
    <name evidence="8" type="ORF">QCA50_002818</name>
</gene>
<evidence type="ECO:0000256" key="6">
    <source>
        <dbReference type="SAM" id="MobiDB-lite"/>
    </source>
</evidence>
<keyword evidence="4" id="KW-0653">Protein transport</keyword>
<evidence type="ECO:0000313" key="9">
    <source>
        <dbReference type="Proteomes" id="UP001385951"/>
    </source>
</evidence>
<evidence type="ECO:0000256" key="4">
    <source>
        <dbReference type="ARBA" id="ARBA00022927"/>
    </source>
</evidence>
<dbReference type="InterPro" id="IPR041235">
    <property type="entry name" value="Exp1_repeat_2"/>
</dbReference>